<dbReference type="SUPFAM" id="SSF50129">
    <property type="entry name" value="GroES-like"/>
    <property type="match status" value="1"/>
</dbReference>
<dbReference type="InterPro" id="IPR011032">
    <property type="entry name" value="GroES-like_sf"/>
</dbReference>
<comment type="caution">
    <text evidence="8">The sequence shown here is derived from an EMBL/GenBank/DDBJ whole genome shotgun (WGS) entry which is preliminary data.</text>
</comment>
<evidence type="ECO:0000256" key="4">
    <source>
        <dbReference type="ARBA" id="ARBA00022833"/>
    </source>
</evidence>
<proteinExistence type="inferred from homology"/>
<dbReference type="GO" id="GO:0016491">
    <property type="term" value="F:oxidoreductase activity"/>
    <property type="evidence" value="ECO:0007669"/>
    <property type="project" value="UniProtKB-KW"/>
</dbReference>
<comment type="similarity">
    <text evidence="2 6">Belongs to the zinc-containing alcohol dehydrogenase family.</text>
</comment>
<dbReference type="PANTHER" id="PTHR43350">
    <property type="entry name" value="NAD-DEPENDENT ALCOHOL DEHYDROGENASE"/>
    <property type="match status" value="1"/>
</dbReference>
<evidence type="ECO:0000256" key="5">
    <source>
        <dbReference type="ARBA" id="ARBA00023002"/>
    </source>
</evidence>
<evidence type="ECO:0000256" key="1">
    <source>
        <dbReference type="ARBA" id="ARBA00001947"/>
    </source>
</evidence>
<dbReference type="PANTHER" id="PTHR43350:SF2">
    <property type="entry name" value="GROES-LIKE ZINC-BINDING ALCOHOL DEHYDROGENASE FAMILY PROTEIN"/>
    <property type="match status" value="1"/>
</dbReference>
<organism evidence="8 9">
    <name type="scientific">Gordonia mangrovi</name>
    <dbReference type="NCBI Taxonomy" id="2665643"/>
    <lineage>
        <taxon>Bacteria</taxon>
        <taxon>Bacillati</taxon>
        <taxon>Actinomycetota</taxon>
        <taxon>Actinomycetes</taxon>
        <taxon>Mycobacteriales</taxon>
        <taxon>Gordoniaceae</taxon>
        <taxon>Gordonia</taxon>
    </lineage>
</organism>
<keyword evidence="9" id="KW-1185">Reference proteome</keyword>
<keyword evidence="3 6" id="KW-0479">Metal-binding</keyword>
<name>A0A6L7GV80_9ACTN</name>
<comment type="cofactor">
    <cofactor evidence="1 6">
        <name>Zn(2+)</name>
        <dbReference type="ChEBI" id="CHEBI:29105"/>
    </cofactor>
</comment>
<sequence>MPDNRVTARAAIATGDADQPFEIDEIELDDIRPDELLVRMVATGICHADISAATGVIPFDLPGVLGHEGVGVVEAVGAKVDTANVGDKVLLSFTSCGRCRHCRSGHPAYCESHLRLNLLGGRRDDGSATVRYKGADISAHFFGQSSFGERAVVDEKSVYVLPPNTTEEEMAILAPLGCGMLTGAGAVLNVLRPNHGSTIAIAGAGAVGMAAIMAMKFTPAAQVIAIDIIDSRLELARDLGATATINAAKEDVQQRLLELTDGEGITHGLETSGNVTALQALVESLAVAGELALIGAPPAGSRGSFEVQKHLPGKVIRGITMGDAEPQSFIATLIDAYRKGLFPMDRLQRHYKFDDIRTAIADAKSGVAIKPVLVY</sequence>
<dbReference type="FunFam" id="3.40.50.720:FF:000003">
    <property type="entry name" value="S-(hydroxymethyl)glutathione dehydrogenase"/>
    <property type="match status" value="1"/>
</dbReference>
<reference evidence="8 9" key="1">
    <citation type="submission" date="2019-11" db="EMBL/GenBank/DDBJ databases">
        <title>Gordonia sp. nov., a novel actinobacterium isolated from mangrove soil in Hainan.</title>
        <authorList>
            <person name="Huang X."/>
            <person name="Xie Y."/>
            <person name="Chu X."/>
            <person name="Xiao K."/>
        </authorList>
    </citation>
    <scope>NUCLEOTIDE SEQUENCE [LARGE SCALE GENOMIC DNA]</scope>
    <source>
        <strain evidence="8 9">HNM0687</strain>
    </source>
</reference>
<gene>
    <name evidence="8" type="ORF">GIY30_18805</name>
</gene>
<dbReference type="GO" id="GO:0008270">
    <property type="term" value="F:zinc ion binding"/>
    <property type="evidence" value="ECO:0007669"/>
    <property type="project" value="InterPro"/>
</dbReference>
<evidence type="ECO:0000259" key="7">
    <source>
        <dbReference type="SMART" id="SM00829"/>
    </source>
</evidence>
<evidence type="ECO:0000256" key="2">
    <source>
        <dbReference type="ARBA" id="ARBA00008072"/>
    </source>
</evidence>
<dbReference type="Gene3D" id="3.90.180.10">
    <property type="entry name" value="Medium-chain alcohol dehydrogenases, catalytic domain"/>
    <property type="match status" value="1"/>
</dbReference>
<keyword evidence="4 6" id="KW-0862">Zinc</keyword>
<dbReference type="Proteomes" id="UP000475545">
    <property type="component" value="Unassembled WGS sequence"/>
</dbReference>
<feature type="domain" description="Enoyl reductase (ER)" evidence="7">
    <location>
        <begin position="16"/>
        <end position="373"/>
    </location>
</feature>
<accession>A0A6L7GV80</accession>
<evidence type="ECO:0000256" key="6">
    <source>
        <dbReference type="RuleBase" id="RU361277"/>
    </source>
</evidence>
<dbReference type="Pfam" id="PF00107">
    <property type="entry name" value="ADH_zinc_N"/>
    <property type="match status" value="1"/>
</dbReference>
<dbReference type="InterPro" id="IPR020843">
    <property type="entry name" value="ER"/>
</dbReference>
<keyword evidence="5" id="KW-0560">Oxidoreductase</keyword>
<dbReference type="PROSITE" id="PS00059">
    <property type="entry name" value="ADH_ZINC"/>
    <property type="match status" value="1"/>
</dbReference>
<dbReference type="SMART" id="SM00829">
    <property type="entry name" value="PKS_ER"/>
    <property type="match status" value="1"/>
</dbReference>
<dbReference type="Gene3D" id="3.40.50.720">
    <property type="entry name" value="NAD(P)-binding Rossmann-like Domain"/>
    <property type="match status" value="1"/>
</dbReference>
<dbReference type="AlphaFoldDB" id="A0A6L7GV80"/>
<dbReference type="InterPro" id="IPR002328">
    <property type="entry name" value="ADH_Zn_CS"/>
</dbReference>
<dbReference type="InterPro" id="IPR036291">
    <property type="entry name" value="NAD(P)-bd_dom_sf"/>
</dbReference>
<dbReference type="EMBL" id="WMBR01000005">
    <property type="protein sequence ID" value="MXP23392.1"/>
    <property type="molecule type" value="Genomic_DNA"/>
</dbReference>
<dbReference type="Pfam" id="PF08240">
    <property type="entry name" value="ADH_N"/>
    <property type="match status" value="1"/>
</dbReference>
<evidence type="ECO:0000256" key="3">
    <source>
        <dbReference type="ARBA" id="ARBA00022723"/>
    </source>
</evidence>
<protein>
    <submittedName>
        <fullName evidence="8">Alcohol dehydrogenase catalytic domain-containing protein</fullName>
    </submittedName>
</protein>
<dbReference type="InterPro" id="IPR013154">
    <property type="entry name" value="ADH-like_N"/>
</dbReference>
<dbReference type="SUPFAM" id="SSF51735">
    <property type="entry name" value="NAD(P)-binding Rossmann-fold domains"/>
    <property type="match status" value="1"/>
</dbReference>
<dbReference type="RefSeq" id="WP_160903558.1">
    <property type="nucleotide sequence ID" value="NZ_CP102850.1"/>
</dbReference>
<dbReference type="CDD" id="cd08278">
    <property type="entry name" value="benzyl_alcohol_DH"/>
    <property type="match status" value="1"/>
</dbReference>
<dbReference type="InterPro" id="IPR013149">
    <property type="entry name" value="ADH-like_C"/>
</dbReference>
<evidence type="ECO:0000313" key="8">
    <source>
        <dbReference type="EMBL" id="MXP23392.1"/>
    </source>
</evidence>
<evidence type="ECO:0000313" key="9">
    <source>
        <dbReference type="Proteomes" id="UP000475545"/>
    </source>
</evidence>